<dbReference type="Pfam" id="PF01593">
    <property type="entry name" value="Amino_oxidase"/>
    <property type="match status" value="1"/>
</dbReference>
<dbReference type="STRING" id="742152.A0A2H3JN29"/>
<dbReference type="OMA" id="NERWWER"/>
<accession>A0A2H3JN29</accession>
<proteinExistence type="predicted"/>
<evidence type="ECO:0000259" key="1">
    <source>
        <dbReference type="Pfam" id="PF01593"/>
    </source>
</evidence>
<evidence type="ECO:0000313" key="3">
    <source>
        <dbReference type="Proteomes" id="UP000218811"/>
    </source>
</evidence>
<evidence type="ECO:0000313" key="2">
    <source>
        <dbReference type="EMBL" id="PCH43582.1"/>
    </source>
</evidence>
<organism evidence="2 3">
    <name type="scientific">Wolfiporia cocos (strain MD-104)</name>
    <name type="common">Brown rot fungus</name>
    <dbReference type="NCBI Taxonomy" id="742152"/>
    <lineage>
        <taxon>Eukaryota</taxon>
        <taxon>Fungi</taxon>
        <taxon>Dikarya</taxon>
        <taxon>Basidiomycota</taxon>
        <taxon>Agaricomycotina</taxon>
        <taxon>Agaricomycetes</taxon>
        <taxon>Polyporales</taxon>
        <taxon>Phaeolaceae</taxon>
        <taxon>Wolfiporia</taxon>
    </lineage>
</organism>
<dbReference type="GO" id="GO:0016491">
    <property type="term" value="F:oxidoreductase activity"/>
    <property type="evidence" value="ECO:0007669"/>
    <property type="project" value="InterPro"/>
</dbReference>
<keyword evidence="3" id="KW-1185">Reference proteome</keyword>
<name>A0A2H3JN29_WOLCO</name>
<dbReference type="OrthoDB" id="7777654at2759"/>
<dbReference type="InterPro" id="IPR002937">
    <property type="entry name" value="Amino_oxidase"/>
</dbReference>
<dbReference type="Gene3D" id="3.90.660.10">
    <property type="match status" value="1"/>
</dbReference>
<protein>
    <recommendedName>
        <fullName evidence="1">Amine oxidase domain-containing protein</fullName>
    </recommendedName>
</protein>
<dbReference type="SUPFAM" id="SSF54373">
    <property type="entry name" value="FAD-linked reductases, C-terminal domain"/>
    <property type="match status" value="1"/>
</dbReference>
<sequence length="367" mass="43369">MRSPRIKFMALWFELIDRLKMTDKLIPYYLKHSTKYSLLQQWEARPRQIHVPTFGPFKKLLRENFYKGWLELQKYDGLSTRAYMRNQKGYTWDNIMRSSKTNNPWEQNFVNHWISWKLFSASNLYDCAFTEAVMHSLMLDDPKEWNCIQGGPIKQKLYMNKRVTAIAPAGRENDQEPPKWLEVTVSGEEAPRTYDHVISTLLLSALSMVDLSKCELPWQTQMAIRMLHHDSSVKVAIKFTRRWWEALGHRDGVYYTDRPTRVVVYPSYGIGDENLHQDAVRQDAFGHGANSLEEKILLDVILRDLVDIHQMDKQKLREMVVRHDVWNWNYNPNSTGVLYLRVTSPWVDRLHFGEEATSVFHAYVSFY</sequence>
<reference evidence="2 3" key="1">
    <citation type="journal article" date="2012" name="Science">
        <title>The Paleozoic origin of enzymatic lignin decomposition reconstructed from 31 fungal genomes.</title>
        <authorList>
            <person name="Floudas D."/>
            <person name="Binder M."/>
            <person name="Riley R."/>
            <person name="Barry K."/>
            <person name="Blanchette R.A."/>
            <person name="Henrissat B."/>
            <person name="Martinez A.T."/>
            <person name="Otillar R."/>
            <person name="Spatafora J.W."/>
            <person name="Yadav J.S."/>
            <person name="Aerts A."/>
            <person name="Benoit I."/>
            <person name="Boyd A."/>
            <person name="Carlson A."/>
            <person name="Copeland A."/>
            <person name="Coutinho P.M."/>
            <person name="de Vries R.P."/>
            <person name="Ferreira P."/>
            <person name="Findley K."/>
            <person name="Foster B."/>
            <person name="Gaskell J."/>
            <person name="Glotzer D."/>
            <person name="Gorecki P."/>
            <person name="Heitman J."/>
            <person name="Hesse C."/>
            <person name="Hori C."/>
            <person name="Igarashi K."/>
            <person name="Jurgens J.A."/>
            <person name="Kallen N."/>
            <person name="Kersten P."/>
            <person name="Kohler A."/>
            <person name="Kuees U."/>
            <person name="Kumar T.K.A."/>
            <person name="Kuo A."/>
            <person name="LaButti K."/>
            <person name="Larrondo L.F."/>
            <person name="Lindquist E."/>
            <person name="Ling A."/>
            <person name="Lombard V."/>
            <person name="Lucas S."/>
            <person name="Lundell T."/>
            <person name="Martin R."/>
            <person name="McLaughlin D.J."/>
            <person name="Morgenstern I."/>
            <person name="Morin E."/>
            <person name="Murat C."/>
            <person name="Nagy L.G."/>
            <person name="Nolan M."/>
            <person name="Ohm R.A."/>
            <person name="Patyshakuliyeva A."/>
            <person name="Rokas A."/>
            <person name="Ruiz-Duenas F.J."/>
            <person name="Sabat G."/>
            <person name="Salamov A."/>
            <person name="Samejima M."/>
            <person name="Schmutz J."/>
            <person name="Slot J.C."/>
            <person name="St John F."/>
            <person name="Stenlid J."/>
            <person name="Sun H."/>
            <person name="Sun S."/>
            <person name="Syed K."/>
            <person name="Tsang A."/>
            <person name="Wiebenga A."/>
            <person name="Young D."/>
            <person name="Pisabarro A."/>
            <person name="Eastwood D.C."/>
            <person name="Martin F."/>
            <person name="Cullen D."/>
            <person name="Grigoriev I.V."/>
            <person name="Hibbett D.S."/>
        </authorList>
    </citation>
    <scope>NUCLEOTIDE SEQUENCE [LARGE SCALE GENOMIC DNA]</scope>
    <source>
        <strain evidence="2 3">MD-104</strain>
    </source>
</reference>
<gene>
    <name evidence="2" type="ORF">WOLCODRAFT_90368</name>
</gene>
<dbReference type="Proteomes" id="UP000218811">
    <property type="component" value="Unassembled WGS sequence"/>
</dbReference>
<dbReference type="AlphaFoldDB" id="A0A2H3JN29"/>
<dbReference type="EMBL" id="KB468146">
    <property type="protein sequence ID" value="PCH43582.1"/>
    <property type="molecule type" value="Genomic_DNA"/>
</dbReference>
<feature type="domain" description="Amine oxidase" evidence="1">
    <location>
        <begin position="155"/>
        <end position="358"/>
    </location>
</feature>